<evidence type="ECO:0000256" key="7">
    <source>
        <dbReference type="ARBA" id="ARBA00023136"/>
    </source>
</evidence>
<evidence type="ECO:0000313" key="9">
    <source>
        <dbReference type="EMBL" id="OZI27311.1"/>
    </source>
</evidence>
<comment type="caution">
    <text evidence="9">The sequence shown here is derived from an EMBL/GenBank/DDBJ whole genome shotgun (WGS) entry which is preliminary data.</text>
</comment>
<sequence>MPVETWLLLGGGAFVAGFVQGLAGFGFGLVAMAFWSWTLPPSMAAPAVVFGSLIGQLLAVRSLRHGFSWRRLLPFLLGGLAGIPLGVALLRYVDPAAFRLGVGLVLLAYCPAMLLAAELPRIARGGRAADAAVGWLGGAMSGFGGLPGPAPTLWCVLRGWPRDEQRAVFQSFNLAMHAVTLASYGVAGLLTPQTVPVFSVVGAAVLIPALAGVHLYRRFSDLVFRRLVLALLTLSGIALVVAGARGFW</sequence>
<reference evidence="10" key="1">
    <citation type="submission" date="2017-05" db="EMBL/GenBank/DDBJ databases">
        <title>Complete and WGS of Bordetella genogroups.</title>
        <authorList>
            <person name="Spilker T."/>
            <person name="Lipuma J."/>
        </authorList>
    </citation>
    <scope>NUCLEOTIDE SEQUENCE [LARGE SCALE GENOMIC DNA]</scope>
    <source>
        <strain evidence="10">AU18089</strain>
    </source>
</reference>
<name>A0A261RQY6_9BORD</name>
<evidence type="ECO:0000313" key="10">
    <source>
        <dbReference type="Proteomes" id="UP000216947"/>
    </source>
</evidence>
<evidence type="ECO:0000256" key="5">
    <source>
        <dbReference type="ARBA" id="ARBA00022692"/>
    </source>
</evidence>
<feature type="transmembrane region" description="Helical" evidence="8">
    <location>
        <begin position="43"/>
        <end position="60"/>
    </location>
</feature>
<dbReference type="InterPro" id="IPR052017">
    <property type="entry name" value="TSUP"/>
</dbReference>
<dbReference type="GO" id="GO:0005886">
    <property type="term" value="C:plasma membrane"/>
    <property type="evidence" value="ECO:0007669"/>
    <property type="project" value="UniProtKB-SubCell"/>
</dbReference>
<comment type="subcellular location">
    <subcellularLocation>
        <location evidence="1 8">Cell membrane</location>
        <topology evidence="1 8">Multi-pass membrane protein</topology>
    </subcellularLocation>
</comment>
<feature type="transmembrane region" description="Helical" evidence="8">
    <location>
        <begin position="7"/>
        <end position="37"/>
    </location>
</feature>
<comment type="similarity">
    <text evidence="2 8">Belongs to the 4-toluene sulfonate uptake permease (TSUP) (TC 2.A.102) family.</text>
</comment>
<evidence type="ECO:0000256" key="1">
    <source>
        <dbReference type="ARBA" id="ARBA00004651"/>
    </source>
</evidence>
<dbReference type="Proteomes" id="UP000216947">
    <property type="component" value="Unassembled WGS sequence"/>
</dbReference>
<organism evidence="9 10">
    <name type="scientific">Bordetella genomosp. 7</name>
    <dbReference type="NCBI Taxonomy" id="1416805"/>
    <lineage>
        <taxon>Bacteria</taxon>
        <taxon>Pseudomonadati</taxon>
        <taxon>Pseudomonadota</taxon>
        <taxon>Betaproteobacteria</taxon>
        <taxon>Burkholderiales</taxon>
        <taxon>Alcaligenaceae</taxon>
        <taxon>Bordetella</taxon>
    </lineage>
</organism>
<keyword evidence="4 8" id="KW-1003">Cell membrane</keyword>
<dbReference type="EMBL" id="NEVK01000001">
    <property type="protein sequence ID" value="OZI27311.1"/>
    <property type="molecule type" value="Genomic_DNA"/>
</dbReference>
<keyword evidence="7 8" id="KW-0472">Membrane</keyword>
<keyword evidence="3" id="KW-0813">Transport</keyword>
<accession>A0A261RQY6</accession>
<feature type="transmembrane region" description="Helical" evidence="8">
    <location>
        <begin position="228"/>
        <end position="247"/>
    </location>
</feature>
<dbReference type="RefSeq" id="WP_026640837.1">
    <property type="nucleotide sequence ID" value="NZ_NEVK01000001.1"/>
</dbReference>
<evidence type="ECO:0000256" key="6">
    <source>
        <dbReference type="ARBA" id="ARBA00022989"/>
    </source>
</evidence>
<protein>
    <recommendedName>
        <fullName evidence="8">Probable membrane transporter protein</fullName>
    </recommendedName>
</protein>
<dbReference type="InterPro" id="IPR002781">
    <property type="entry name" value="TM_pro_TauE-like"/>
</dbReference>
<keyword evidence="10" id="KW-1185">Reference proteome</keyword>
<evidence type="ECO:0000256" key="4">
    <source>
        <dbReference type="ARBA" id="ARBA00022475"/>
    </source>
</evidence>
<feature type="transmembrane region" description="Helical" evidence="8">
    <location>
        <begin position="72"/>
        <end position="90"/>
    </location>
</feature>
<feature type="transmembrane region" description="Helical" evidence="8">
    <location>
        <begin position="96"/>
        <end position="117"/>
    </location>
</feature>
<dbReference type="AlphaFoldDB" id="A0A261RQY6"/>
<feature type="transmembrane region" description="Helical" evidence="8">
    <location>
        <begin position="197"/>
        <end position="216"/>
    </location>
</feature>
<dbReference type="Pfam" id="PF01925">
    <property type="entry name" value="TauE"/>
    <property type="match status" value="1"/>
</dbReference>
<proteinExistence type="inferred from homology"/>
<gene>
    <name evidence="9" type="ORF">CAL19_00825</name>
</gene>
<evidence type="ECO:0000256" key="3">
    <source>
        <dbReference type="ARBA" id="ARBA00022448"/>
    </source>
</evidence>
<keyword evidence="5 8" id="KW-0812">Transmembrane</keyword>
<dbReference type="PANTHER" id="PTHR30269:SF37">
    <property type="entry name" value="MEMBRANE TRANSPORTER PROTEIN"/>
    <property type="match status" value="1"/>
</dbReference>
<dbReference type="PANTHER" id="PTHR30269">
    <property type="entry name" value="TRANSMEMBRANE PROTEIN YFCA"/>
    <property type="match status" value="1"/>
</dbReference>
<keyword evidence="6 8" id="KW-1133">Transmembrane helix</keyword>
<evidence type="ECO:0000256" key="2">
    <source>
        <dbReference type="ARBA" id="ARBA00009142"/>
    </source>
</evidence>
<evidence type="ECO:0000256" key="8">
    <source>
        <dbReference type="RuleBase" id="RU363041"/>
    </source>
</evidence>